<dbReference type="InterPro" id="IPR008979">
    <property type="entry name" value="Galactose-bd-like_sf"/>
</dbReference>
<keyword evidence="1" id="KW-0378">Hydrolase</keyword>
<evidence type="ECO:0000313" key="4">
    <source>
        <dbReference type="EMBL" id="MBD2864418.1"/>
    </source>
</evidence>
<dbReference type="InterPro" id="IPR003305">
    <property type="entry name" value="CenC_carb-bd"/>
</dbReference>
<dbReference type="SUPFAM" id="SSF55545">
    <property type="entry name" value="beta-N-acetylhexosaminidase-like domain"/>
    <property type="match status" value="1"/>
</dbReference>
<organism evidence="4 5">
    <name type="scientific">Paenibacillus oceani</name>
    <dbReference type="NCBI Taxonomy" id="2772510"/>
    <lineage>
        <taxon>Bacteria</taxon>
        <taxon>Bacillati</taxon>
        <taxon>Bacillota</taxon>
        <taxon>Bacilli</taxon>
        <taxon>Bacillales</taxon>
        <taxon>Paenibacillaceae</taxon>
        <taxon>Paenibacillus</taxon>
    </lineage>
</organism>
<evidence type="ECO:0000259" key="3">
    <source>
        <dbReference type="Pfam" id="PF02018"/>
    </source>
</evidence>
<keyword evidence="5" id="KW-1185">Reference proteome</keyword>
<dbReference type="SUPFAM" id="SSF49785">
    <property type="entry name" value="Galactose-binding domain-like"/>
    <property type="match status" value="1"/>
</dbReference>
<dbReference type="InterPro" id="IPR029018">
    <property type="entry name" value="Hex-like_dom2"/>
</dbReference>
<reference evidence="4" key="1">
    <citation type="submission" date="2020-09" db="EMBL/GenBank/DDBJ databases">
        <title>A novel bacterium of genus Paenibacillus, isolated from South China Sea.</title>
        <authorList>
            <person name="Huang H."/>
            <person name="Mo K."/>
            <person name="Hu Y."/>
        </authorList>
    </citation>
    <scope>NUCLEOTIDE SEQUENCE</scope>
    <source>
        <strain evidence="4">IB182363</strain>
    </source>
</reference>
<dbReference type="Proteomes" id="UP000639396">
    <property type="component" value="Unassembled WGS sequence"/>
</dbReference>
<gene>
    <name evidence="4" type="ORF">IDH45_20740</name>
</gene>
<evidence type="ECO:0000256" key="2">
    <source>
        <dbReference type="SAM" id="SignalP"/>
    </source>
</evidence>
<keyword evidence="2" id="KW-0732">Signal</keyword>
<name>A0A927CAF4_9BACL</name>
<feature type="signal peptide" evidence="2">
    <location>
        <begin position="1"/>
        <end position="27"/>
    </location>
</feature>
<sequence>MVTRRKIAAGILMLVAASFLFYSLALAEGNAWLNKTNGNGKKVLAHNGNVMYSVYVSESADAIVKHAAQELADYLTQVSGAPFDLTISDGTPIGPAFLVGQHPAADSFALQGNHAEPLGEDGFIIQSAGPYIQIIGSSSRGTMNGVNYFLDRYVGVKWFSPTYTFIPDKPKLKVSVGYDVQIPRFQYREMFVNDGNNEQFRAHNLLNGKSHYRTQTPSAAGLNSWSDYVPTGVHNFHALVTDSVYHSGGQLLAMDEEVRRIAAQTLVSRIGQRQANGLDPSYGFSQQDAAWVPDPASRSFADAHGGTLAAPILDMVGDVASRVQTQIPDARIGTLAYQFSYPAPTGLTLPDNVVVTLAPIDKDHGKSLDGAGNERDGQQIAKWAALSDQLVFWDYLTNFSGGGYLQPYPNLYAMADTIQFLALSPAVKGYFGQQTGGARGPVGVGFDELRTWVGARLLWNPDEDVNALIEEFINGYYGAASSSVSEYIEAIHQSLEDSGASLTTSTPISSPYLSFDTMHQADGLFEQAEAAAAGDPALLDRVRRMRIGVDLIILHRRAEFAQVAGERNIVWNLDTTNRLQRFKSLTQNMQSFRIENGELAQLYQLLEVERSSSPIPDIVQNLPDEDWIELQDYDFRLHAGAAVVQDVKASDQAAARLSGSSTAWGIQMNHTNLPREGRWKLYAYVRVDPGSGSSGAGAFRFGLYPSQPAPVGVTFGEVSDGEYHAIEMPWVYKFNPELSVHYLWFQPAASGAIHNLYVDRIVAVREKPPAAYNPGFETIAPGGPYPDGWQTAGGVWDSGTAHGGSRSIRLNPEPANAFHVIYTGATKWIPVVPGQKYQVKGWIKNNSTNGNVSLGVRQINASNGSISYSWHPGALPSSDWTPYTVTFTAAPTARYVSIYFKSDQQTDGPAWLDDVSIEEVP</sequence>
<dbReference type="Pfam" id="PF02018">
    <property type="entry name" value="CBM_4_9"/>
    <property type="match status" value="1"/>
</dbReference>
<dbReference type="PANTHER" id="PTHR47406:SF2">
    <property type="entry name" value="ALPHA GLUCURONIDASE N-TERMINAL DOMAIN-CONTAINING PROTEIN"/>
    <property type="match status" value="1"/>
</dbReference>
<evidence type="ECO:0000313" key="5">
    <source>
        <dbReference type="Proteomes" id="UP000639396"/>
    </source>
</evidence>
<dbReference type="AlphaFoldDB" id="A0A927CAF4"/>
<dbReference type="EMBL" id="JACXJA010000029">
    <property type="protein sequence ID" value="MBD2864418.1"/>
    <property type="molecule type" value="Genomic_DNA"/>
</dbReference>
<dbReference type="GO" id="GO:0016798">
    <property type="term" value="F:hydrolase activity, acting on glycosyl bonds"/>
    <property type="evidence" value="ECO:0007669"/>
    <property type="project" value="InterPro"/>
</dbReference>
<dbReference type="PANTHER" id="PTHR47406">
    <property type="entry name" value="COAGULATION FACTOR 5/8 TYPE, C-TERMINAL"/>
    <property type="match status" value="1"/>
</dbReference>
<dbReference type="Pfam" id="PF16126">
    <property type="entry name" value="DUF4838"/>
    <property type="match status" value="1"/>
</dbReference>
<proteinExistence type="predicted"/>
<dbReference type="Gene3D" id="3.30.379.10">
    <property type="entry name" value="Chitobiase/beta-hexosaminidase domain 2-like"/>
    <property type="match status" value="1"/>
</dbReference>
<evidence type="ECO:0000256" key="1">
    <source>
        <dbReference type="ARBA" id="ARBA00022801"/>
    </source>
</evidence>
<dbReference type="GO" id="GO:0005975">
    <property type="term" value="P:carbohydrate metabolic process"/>
    <property type="evidence" value="ECO:0007669"/>
    <property type="project" value="UniProtKB-ARBA"/>
</dbReference>
<comment type="caution">
    <text evidence="4">The sequence shown here is derived from an EMBL/GenBank/DDBJ whole genome shotgun (WGS) entry which is preliminary data.</text>
</comment>
<feature type="chain" id="PRO_5037411041" evidence="2">
    <location>
        <begin position="28"/>
        <end position="921"/>
    </location>
</feature>
<protein>
    <submittedName>
        <fullName evidence="4">DUF4838 domain-containing protein</fullName>
    </submittedName>
</protein>
<feature type="domain" description="CBM-cenC" evidence="3">
    <location>
        <begin position="771"/>
        <end position="903"/>
    </location>
</feature>
<dbReference type="InterPro" id="IPR032287">
    <property type="entry name" value="DUF4838"/>
</dbReference>
<accession>A0A927CAF4</accession>
<dbReference type="Gene3D" id="2.60.120.260">
    <property type="entry name" value="Galactose-binding domain-like"/>
    <property type="match status" value="1"/>
</dbReference>